<evidence type="ECO:0000313" key="2">
    <source>
        <dbReference type="Proteomes" id="UP000257109"/>
    </source>
</evidence>
<name>A0A371E1B0_MUCPR</name>
<dbReference type="AlphaFoldDB" id="A0A371E1B0"/>
<protein>
    <submittedName>
        <fullName evidence="1">Uncharacterized protein</fullName>
    </submittedName>
</protein>
<dbReference type="Proteomes" id="UP000257109">
    <property type="component" value="Unassembled WGS sequence"/>
</dbReference>
<keyword evidence="2" id="KW-1185">Reference proteome</keyword>
<accession>A0A371E1B0</accession>
<reference evidence="1" key="1">
    <citation type="submission" date="2018-05" db="EMBL/GenBank/DDBJ databases">
        <title>Draft genome of Mucuna pruriens seed.</title>
        <authorList>
            <person name="Nnadi N.E."/>
            <person name="Vos R."/>
            <person name="Hasami M.H."/>
            <person name="Devisetty U.K."/>
            <person name="Aguiy J.C."/>
        </authorList>
    </citation>
    <scope>NUCLEOTIDE SEQUENCE [LARGE SCALE GENOMIC DNA]</scope>
    <source>
        <strain evidence="1">JCA_2017</strain>
    </source>
</reference>
<sequence>MYCGHKRSSRCLINCIKRCRPSRTYLTSQDSSNQFSCYVFIYLRGCYDNLGMYVIKDLFNISVTFLTIKL</sequence>
<evidence type="ECO:0000313" key="1">
    <source>
        <dbReference type="EMBL" id="RDX58575.1"/>
    </source>
</evidence>
<feature type="non-terminal residue" evidence="1">
    <location>
        <position position="1"/>
    </location>
</feature>
<gene>
    <name evidence="1" type="ORF">CR513_62101</name>
</gene>
<proteinExistence type="predicted"/>
<organism evidence="1 2">
    <name type="scientific">Mucuna pruriens</name>
    <name type="common">Velvet bean</name>
    <name type="synonym">Dolichos pruriens</name>
    <dbReference type="NCBI Taxonomy" id="157652"/>
    <lineage>
        <taxon>Eukaryota</taxon>
        <taxon>Viridiplantae</taxon>
        <taxon>Streptophyta</taxon>
        <taxon>Embryophyta</taxon>
        <taxon>Tracheophyta</taxon>
        <taxon>Spermatophyta</taxon>
        <taxon>Magnoliopsida</taxon>
        <taxon>eudicotyledons</taxon>
        <taxon>Gunneridae</taxon>
        <taxon>Pentapetalae</taxon>
        <taxon>rosids</taxon>
        <taxon>fabids</taxon>
        <taxon>Fabales</taxon>
        <taxon>Fabaceae</taxon>
        <taxon>Papilionoideae</taxon>
        <taxon>50 kb inversion clade</taxon>
        <taxon>NPAAA clade</taxon>
        <taxon>indigoferoid/millettioid clade</taxon>
        <taxon>Phaseoleae</taxon>
        <taxon>Mucuna</taxon>
    </lineage>
</organism>
<comment type="caution">
    <text evidence="1">The sequence shown here is derived from an EMBL/GenBank/DDBJ whole genome shotgun (WGS) entry which is preliminary data.</text>
</comment>
<dbReference type="EMBL" id="QJKJ01017351">
    <property type="protein sequence ID" value="RDX58575.1"/>
    <property type="molecule type" value="Genomic_DNA"/>
</dbReference>